<dbReference type="EMBL" id="CP155618">
    <property type="protein sequence ID" value="XBL14513.1"/>
    <property type="molecule type" value="Genomic_DNA"/>
</dbReference>
<comment type="subcellular location">
    <subcellularLocation>
        <location evidence="1">Cell membrane</location>
        <topology evidence="1">Multi-pass membrane protein</topology>
    </subcellularLocation>
</comment>
<evidence type="ECO:0000256" key="6">
    <source>
        <dbReference type="ARBA" id="ARBA00023136"/>
    </source>
</evidence>
<sequence>MKQFLKKMTTTALEGKQVHAALLFFRIIVSLELIIVHGFKKIGIGVEVSEMVPNPLGLPEGINEFLAISANIGFPVFIILGVFTRLSVLPILAVTLTGYFILHAHDALLIKDVPFMYSVFFLFILIIGPGKYSIDAFIHKKISP</sequence>
<dbReference type="Proteomes" id="UP001224325">
    <property type="component" value="Chromosome"/>
</dbReference>
<evidence type="ECO:0000313" key="8">
    <source>
        <dbReference type="EMBL" id="XBL14513.1"/>
    </source>
</evidence>
<reference evidence="8" key="1">
    <citation type="submission" date="2024-04" db="EMBL/GenBank/DDBJ databases">
        <title>Mariniflexile litorale, isolated from the shallow sediments of the Sea of Japan.</title>
        <authorList>
            <person name="Romanenko L."/>
            <person name="Isaeva M."/>
        </authorList>
    </citation>
    <scope>NUCLEOTIDE SEQUENCE [LARGE SCALE GENOMIC DNA]</scope>
    <source>
        <strain evidence="8">KMM 9835</strain>
    </source>
</reference>
<keyword evidence="4 7" id="KW-0812">Transmembrane</keyword>
<keyword evidence="9" id="KW-1185">Reference proteome</keyword>
<dbReference type="RefSeq" id="WP_308992424.1">
    <property type="nucleotide sequence ID" value="NZ_CP155618.1"/>
</dbReference>
<dbReference type="GO" id="GO:0005886">
    <property type="term" value="C:plasma membrane"/>
    <property type="evidence" value="ECO:0007669"/>
    <property type="project" value="UniProtKB-SubCell"/>
</dbReference>
<evidence type="ECO:0000256" key="1">
    <source>
        <dbReference type="ARBA" id="ARBA00004651"/>
    </source>
</evidence>
<evidence type="ECO:0000256" key="4">
    <source>
        <dbReference type="ARBA" id="ARBA00022692"/>
    </source>
</evidence>
<feature type="transmembrane region" description="Helical" evidence="7">
    <location>
        <begin position="91"/>
        <end position="109"/>
    </location>
</feature>
<keyword evidence="5 7" id="KW-1133">Transmembrane helix</keyword>
<dbReference type="InterPro" id="IPR032808">
    <property type="entry name" value="DoxX"/>
</dbReference>
<dbReference type="InterPro" id="IPR051907">
    <property type="entry name" value="DoxX-like_oxidoreductase"/>
</dbReference>
<evidence type="ECO:0000256" key="7">
    <source>
        <dbReference type="SAM" id="Phobius"/>
    </source>
</evidence>
<comment type="similarity">
    <text evidence="2">Belongs to the DoxX family.</text>
</comment>
<dbReference type="PANTHER" id="PTHR33452">
    <property type="entry name" value="OXIDOREDUCTASE CATD-RELATED"/>
    <property type="match status" value="1"/>
</dbReference>
<evidence type="ECO:0000256" key="5">
    <source>
        <dbReference type="ARBA" id="ARBA00022989"/>
    </source>
</evidence>
<feature type="transmembrane region" description="Helical" evidence="7">
    <location>
        <begin position="20"/>
        <end position="39"/>
    </location>
</feature>
<keyword evidence="3" id="KW-1003">Cell membrane</keyword>
<evidence type="ECO:0000313" key="9">
    <source>
        <dbReference type="Proteomes" id="UP001224325"/>
    </source>
</evidence>
<dbReference type="AlphaFoldDB" id="A0AAU7EGU8"/>
<organism evidence="8 9">
    <name type="scientific">Mariniflexile litorale</name>
    <dbReference type="NCBI Taxonomy" id="3045158"/>
    <lineage>
        <taxon>Bacteria</taxon>
        <taxon>Pseudomonadati</taxon>
        <taxon>Bacteroidota</taxon>
        <taxon>Flavobacteriia</taxon>
        <taxon>Flavobacteriales</taxon>
        <taxon>Flavobacteriaceae</taxon>
        <taxon>Mariniflexile</taxon>
    </lineage>
</organism>
<gene>
    <name evidence="8" type="ORF">QLS71_000480</name>
</gene>
<evidence type="ECO:0000256" key="3">
    <source>
        <dbReference type="ARBA" id="ARBA00022475"/>
    </source>
</evidence>
<keyword evidence="6 7" id="KW-0472">Membrane</keyword>
<name>A0AAU7EGU8_9FLAO</name>
<accession>A0AAU7EGU8</accession>
<dbReference type="Pfam" id="PF07681">
    <property type="entry name" value="DoxX"/>
    <property type="match status" value="1"/>
</dbReference>
<protein>
    <submittedName>
        <fullName evidence="8">DoxX family protein</fullName>
    </submittedName>
</protein>
<feature type="transmembrane region" description="Helical" evidence="7">
    <location>
        <begin position="65"/>
        <end position="84"/>
    </location>
</feature>
<dbReference type="PANTHER" id="PTHR33452:SF1">
    <property type="entry name" value="INNER MEMBRANE PROTEIN YPHA-RELATED"/>
    <property type="match status" value="1"/>
</dbReference>
<feature type="transmembrane region" description="Helical" evidence="7">
    <location>
        <begin position="115"/>
        <end position="134"/>
    </location>
</feature>
<dbReference type="KEGG" id="mlil:QLS71_000480"/>
<proteinExistence type="inferred from homology"/>
<evidence type="ECO:0000256" key="2">
    <source>
        <dbReference type="ARBA" id="ARBA00006679"/>
    </source>
</evidence>